<dbReference type="PATRIC" id="fig|80878.5.peg.1041"/>
<protein>
    <submittedName>
        <fullName evidence="2 3">Hemerythrin</fullName>
    </submittedName>
</protein>
<name>A0A0D7KD15_9BURK</name>
<organism evidence="2 4">
    <name type="scientific">Acidovorax temperans</name>
    <dbReference type="NCBI Taxonomy" id="80878"/>
    <lineage>
        <taxon>Bacteria</taxon>
        <taxon>Pseudomonadati</taxon>
        <taxon>Pseudomonadota</taxon>
        <taxon>Betaproteobacteria</taxon>
        <taxon>Burkholderiales</taxon>
        <taxon>Comamonadaceae</taxon>
        <taxon>Acidovorax</taxon>
    </lineage>
</organism>
<dbReference type="RefSeq" id="WP_044397110.1">
    <property type="nucleotide sequence ID" value="NZ_CP147774.1"/>
</dbReference>
<reference evidence="3 5" key="2">
    <citation type="submission" date="2019-06" db="EMBL/GenBank/DDBJ databases">
        <title>Genomic Encyclopedia of Archaeal and Bacterial Type Strains, Phase II (KMG-II): from individual species to whole genera.</title>
        <authorList>
            <person name="Goeker M."/>
        </authorList>
    </citation>
    <scope>NUCLEOTIDE SEQUENCE [LARGE SCALE GENOMIC DNA]</scope>
    <source>
        <strain evidence="3 5">DSM 7270</strain>
    </source>
</reference>
<dbReference type="EMBL" id="VFPV01000004">
    <property type="protein sequence ID" value="TQM99199.1"/>
    <property type="molecule type" value="Genomic_DNA"/>
</dbReference>
<dbReference type="OrthoDB" id="8809825at2"/>
<dbReference type="Proteomes" id="UP000032566">
    <property type="component" value="Unassembled WGS sequence"/>
</dbReference>
<evidence type="ECO:0000313" key="5">
    <source>
        <dbReference type="Proteomes" id="UP000316993"/>
    </source>
</evidence>
<dbReference type="EMBL" id="JXYQ01000021">
    <property type="protein sequence ID" value="KJA11053.1"/>
    <property type="molecule type" value="Genomic_DNA"/>
</dbReference>
<dbReference type="Pfam" id="PF01814">
    <property type="entry name" value="Hemerythrin"/>
    <property type="match status" value="1"/>
</dbReference>
<feature type="domain" description="Hemerythrin-like" evidence="1">
    <location>
        <begin position="3"/>
        <end position="133"/>
    </location>
</feature>
<gene>
    <name evidence="3" type="ORF">BDD18_3848</name>
    <name evidence="2" type="ORF">RP29_07660</name>
</gene>
<keyword evidence="4" id="KW-1185">Reference proteome</keyword>
<dbReference type="STRING" id="80878.RP29_07660"/>
<evidence type="ECO:0000313" key="3">
    <source>
        <dbReference type="EMBL" id="TQM99199.1"/>
    </source>
</evidence>
<proteinExistence type="predicted"/>
<dbReference type="InterPro" id="IPR012312">
    <property type="entry name" value="Hemerythrin-like"/>
</dbReference>
<sequence length="141" mass="16255">MNIDKFKHQHLDILRSIDLLRQLTHAGVERNAAEIAQRIVAMSSTIKLHLAVEDQALYPALQRSGNASLARMGRQYQSDMGPIASAYDAFARRWNTAESLRTDEKGFRAEANVVLRKVYERMQREDRDFYPRIEEQEAVHA</sequence>
<comment type="caution">
    <text evidence="2">The sequence shown here is derived from an EMBL/GenBank/DDBJ whole genome shotgun (WGS) entry which is preliminary data.</text>
</comment>
<evidence type="ECO:0000313" key="4">
    <source>
        <dbReference type="Proteomes" id="UP000032566"/>
    </source>
</evidence>
<dbReference type="Proteomes" id="UP000316993">
    <property type="component" value="Unassembled WGS sequence"/>
</dbReference>
<accession>A0A0D7KD15</accession>
<dbReference type="AlphaFoldDB" id="A0A0D7KD15"/>
<evidence type="ECO:0000313" key="2">
    <source>
        <dbReference type="EMBL" id="KJA11053.1"/>
    </source>
</evidence>
<evidence type="ECO:0000259" key="1">
    <source>
        <dbReference type="Pfam" id="PF01814"/>
    </source>
</evidence>
<dbReference type="Gene3D" id="1.20.120.520">
    <property type="entry name" value="nmb1532 protein domain like"/>
    <property type="match status" value="1"/>
</dbReference>
<reference evidence="2 4" key="1">
    <citation type="submission" date="2014-12" db="EMBL/GenBank/DDBJ databases">
        <title>Isolation of bacteria from lake water.</title>
        <authorList>
            <person name="Sheng K.-Y."/>
            <person name="Chin P.-S."/>
            <person name="Chan K.-G."/>
            <person name="Tan G.S."/>
        </authorList>
    </citation>
    <scope>NUCLEOTIDE SEQUENCE [LARGE SCALE GENOMIC DNA]</scope>
    <source>
        <strain evidence="2 4">KY4</strain>
    </source>
</reference>